<evidence type="ECO:0000313" key="1">
    <source>
        <dbReference type="EMBL" id="RPB28145.1"/>
    </source>
</evidence>
<organism evidence="1 2">
    <name type="scientific">Terfezia boudieri ATCC MYA-4762</name>
    <dbReference type="NCBI Taxonomy" id="1051890"/>
    <lineage>
        <taxon>Eukaryota</taxon>
        <taxon>Fungi</taxon>
        <taxon>Dikarya</taxon>
        <taxon>Ascomycota</taxon>
        <taxon>Pezizomycotina</taxon>
        <taxon>Pezizomycetes</taxon>
        <taxon>Pezizales</taxon>
        <taxon>Pezizaceae</taxon>
        <taxon>Terfezia</taxon>
    </lineage>
</organism>
<proteinExistence type="predicted"/>
<dbReference type="InParanoid" id="A0A3N4MHJ9"/>
<accession>A0A3N4MHJ9</accession>
<dbReference type="SUPFAM" id="SSF48403">
    <property type="entry name" value="Ankyrin repeat"/>
    <property type="match status" value="1"/>
</dbReference>
<protein>
    <submittedName>
        <fullName evidence="1">Uncharacterized protein</fullName>
    </submittedName>
</protein>
<dbReference type="Proteomes" id="UP000267821">
    <property type="component" value="Unassembled WGS sequence"/>
</dbReference>
<name>A0A3N4MHJ9_9PEZI</name>
<keyword evidence="2" id="KW-1185">Reference proteome</keyword>
<dbReference type="AlphaFoldDB" id="A0A3N4MHJ9"/>
<dbReference type="InterPro" id="IPR036770">
    <property type="entry name" value="Ankyrin_rpt-contain_sf"/>
</dbReference>
<dbReference type="EMBL" id="ML121529">
    <property type="protein sequence ID" value="RPB28145.1"/>
    <property type="molecule type" value="Genomic_DNA"/>
</dbReference>
<gene>
    <name evidence="1" type="ORF">L211DRAFT_361510</name>
</gene>
<dbReference type="OrthoDB" id="2647035at2759"/>
<sequence length="147" mass="16611">MDAQRFILQHIGRGHADVLLEKGANIHSATTQAETALHLVFDVPTTDYWRKLKDSKQLVPTITVLLAHGSNILQKNNRGQTPLDLAEKGGYPDAKYLFLRYIKERNLKVPEAYVGLVVVTCYRCHLLLTSLATDVYISLRYSLYLSP</sequence>
<evidence type="ECO:0000313" key="2">
    <source>
        <dbReference type="Proteomes" id="UP000267821"/>
    </source>
</evidence>
<dbReference type="Gene3D" id="1.25.40.20">
    <property type="entry name" value="Ankyrin repeat-containing domain"/>
    <property type="match status" value="1"/>
</dbReference>
<reference evidence="1 2" key="1">
    <citation type="journal article" date="2018" name="Nat. Ecol. Evol.">
        <title>Pezizomycetes genomes reveal the molecular basis of ectomycorrhizal truffle lifestyle.</title>
        <authorList>
            <person name="Murat C."/>
            <person name="Payen T."/>
            <person name="Noel B."/>
            <person name="Kuo A."/>
            <person name="Morin E."/>
            <person name="Chen J."/>
            <person name="Kohler A."/>
            <person name="Krizsan K."/>
            <person name="Balestrini R."/>
            <person name="Da Silva C."/>
            <person name="Montanini B."/>
            <person name="Hainaut M."/>
            <person name="Levati E."/>
            <person name="Barry K.W."/>
            <person name="Belfiori B."/>
            <person name="Cichocki N."/>
            <person name="Clum A."/>
            <person name="Dockter R.B."/>
            <person name="Fauchery L."/>
            <person name="Guy J."/>
            <person name="Iotti M."/>
            <person name="Le Tacon F."/>
            <person name="Lindquist E.A."/>
            <person name="Lipzen A."/>
            <person name="Malagnac F."/>
            <person name="Mello A."/>
            <person name="Molinier V."/>
            <person name="Miyauchi S."/>
            <person name="Poulain J."/>
            <person name="Riccioni C."/>
            <person name="Rubini A."/>
            <person name="Sitrit Y."/>
            <person name="Splivallo R."/>
            <person name="Traeger S."/>
            <person name="Wang M."/>
            <person name="Zifcakova L."/>
            <person name="Wipf D."/>
            <person name="Zambonelli A."/>
            <person name="Paolocci F."/>
            <person name="Nowrousian M."/>
            <person name="Ottonello S."/>
            <person name="Baldrian P."/>
            <person name="Spatafora J.W."/>
            <person name="Henrissat B."/>
            <person name="Nagy L.G."/>
            <person name="Aury J.M."/>
            <person name="Wincker P."/>
            <person name="Grigoriev I.V."/>
            <person name="Bonfante P."/>
            <person name="Martin F.M."/>
        </authorList>
    </citation>
    <scope>NUCLEOTIDE SEQUENCE [LARGE SCALE GENOMIC DNA]</scope>
    <source>
        <strain evidence="1 2">ATCC MYA-4762</strain>
    </source>
</reference>